<protein>
    <recommendedName>
        <fullName evidence="3">SD-repeat containing protein B domain-containing protein</fullName>
    </recommendedName>
</protein>
<gene>
    <name evidence="1" type="ORF">HH1059_23260</name>
</gene>
<evidence type="ECO:0000313" key="1">
    <source>
        <dbReference type="EMBL" id="BAU56395.1"/>
    </source>
</evidence>
<dbReference type="OrthoDB" id="121544at2"/>
<dbReference type="Proteomes" id="UP000218890">
    <property type="component" value="Chromosome"/>
</dbReference>
<reference evidence="1" key="1">
    <citation type="submission" date="2016-02" db="EMBL/GenBank/DDBJ databases">
        <title>Halorhodospira halochloris DSM-1059 complete genome, version 2.</title>
        <authorList>
            <person name="Tsukatani Y."/>
        </authorList>
    </citation>
    <scope>NUCLEOTIDE SEQUENCE</scope>
    <source>
        <strain evidence="1">DSM 1059</strain>
    </source>
</reference>
<sequence>MVLWLRGGRLDWRPGWAAWLLAIGLILWSPSVPAPLSVERLQEEDEAAGAEDMVLRLELEGYTLSESEYMLQKEDDIYYPLGQLARHLELALDVDPLEGEVSGWILEQDREVSFDTASGMGEIDEDPLILDEADWIQEHDDLYFREAAIQEFLPVDFDYRPRSAEVHIRAREDMPVLRRLEREARWAQLRDDAPGEEGEEWLPREELPPRALTRPAWSLSLDQRLNEERSSTSADLAGAGDLLWHDSEWRLLANDDDYIRRFDGTLGQQVGHPALERYELGRVNPPRYDLLRRGSSGMGVTVTNRPEGVARTTFTDQSIEIEVPQGWDVELYRDDDLVDFAQDVETDRHEFDDIDARSGTNHYTIELYGPHGERETITRTIEIGPGLLPPGTVHYSLDATREGKSIYEDDPQDDYDQSAAGRVDVGVTESLSVGADIHYLDPEEDDYSAHGEVAGADAAFSAFGVWGRLRGAWESGNGRAWQLALDRGLGPIDLSYEYTHVAGLATDEIRERVSGDLRHKHELHLAGSVGGLRTRLRYEHQESAGGDSIWQRLRTRENIRLNGLMLRHSLTVSREDYEDIIASGNVRTRWGRHREGRINLGLNYDLAPDAELNNANAEYSQNLNEDWRGSARLRGSFNDRPHSLRLGLSRITREYWRFSGRGEVDSEGSWQVSVGLDVGGLPHPDGGWVPDPEAGRGYDRGAVMANIHQDGEPVEGVEVCAERACGATDADGEAWVARLEPHEPVNVEVDVGSIDNPFVQPASRGVSFVPRPGRVLPVDFELHVTGEIDGVVERRRGVEAPVEASGFELEALDTETGELISTARSAYDGLYILDQLPPGDYLVQASEGQAERLGAPQEATAQQVTVEGDGDLVSNMDMTIHDGGEIIQLASPAHPVEQISFDYDAEHELREHLAHVIERLGAEQVEGGLEALVEEVRMLNGELADGTRVVVPTDRAPLDEVAHWEHQRELQIEGE</sequence>
<proteinExistence type="predicted"/>
<dbReference type="EMBL" id="AP017372">
    <property type="protein sequence ID" value="BAU56395.1"/>
    <property type="molecule type" value="Genomic_DNA"/>
</dbReference>
<dbReference type="AlphaFoldDB" id="A0A110B0Z6"/>
<keyword evidence="2" id="KW-1185">Reference proteome</keyword>
<name>A0A110B0Z6_HALHR</name>
<accession>A0A110B0Z6</accession>
<dbReference type="KEGG" id="hhk:HH1059_23260"/>
<organism evidence="1 2">
    <name type="scientific">Halorhodospira halochloris</name>
    <name type="common">Ectothiorhodospira halochloris</name>
    <dbReference type="NCBI Taxonomy" id="1052"/>
    <lineage>
        <taxon>Bacteria</taxon>
        <taxon>Pseudomonadati</taxon>
        <taxon>Pseudomonadota</taxon>
        <taxon>Gammaproteobacteria</taxon>
        <taxon>Chromatiales</taxon>
        <taxon>Ectothiorhodospiraceae</taxon>
        <taxon>Halorhodospira</taxon>
    </lineage>
</organism>
<evidence type="ECO:0008006" key="3">
    <source>
        <dbReference type="Google" id="ProtNLM"/>
    </source>
</evidence>
<evidence type="ECO:0000313" key="2">
    <source>
        <dbReference type="Proteomes" id="UP000218890"/>
    </source>
</evidence>
<dbReference type="SUPFAM" id="SSF117074">
    <property type="entry name" value="Hypothetical protein PA1324"/>
    <property type="match status" value="1"/>
</dbReference>